<keyword evidence="1" id="KW-0175">Coiled coil</keyword>
<organism evidence="4">
    <name type="scientific">Chlorobium chlorochromatii (strain CaD3)</name>
    <dbReference type="NCBI Taxonomy" id="340177"/>
    <lineage>
        <taxon>Bacteria</taxon>
        <taxon>Pseudomonadati</taxon>
        <taxon>Chlorobiota</taxon>
        <taxon>Chlorobiia</taxon>
        <taxon>Chlorobiales</taxon>
        <taxon>Chlorobiaceae</taxon>
        <taxon>Chlorobium/Pelodictyon group</taxon>
        <taxon>Chlorobium</taxon>
    </lineage>
</organism>
<dbReference type="PANTHER" id="PTHR35810:SF1">
    <property type="entry name" value="CYTOPLASMIC PROTEIN"/>
    <property type="match status" value="1"/>
</dbReference>
<proteinExistence type="predicted"/>
<dbReference type="InterPro" id="IPR006440">
    <property type="entry name" value="Doc"/>
</dbReference>
<dbReference type="KEGG" id="cch:Cag_1469"/>
<dbReference type="AlphaFoldDB" id="Q3AQK0"/>
<dbReference type="Gene3D" id="1.20.120.1870">
    <property type="entry name" value="Fic/DOC protein, Fido domain"/>
    <property type="match status" value="1"/>
</dbReference>
<dbReference type="HOGENOM" id="CLU_048266_1_0_10"/>
<sequence length="327" mass="37323">MMEQDTNQLAVYQAENGALELRADSALDTIWASLDQIAELFGRDKSVISRHIKNIYLESELEKTATVAFFATVQKEGSRIVTRNIEYFNLDTILSVGYRVNSKVATRFRQWATKTLKQYITQGFSINQKRLEENKTQFLKTLEDLKILTQSSQQVETKDILTLIQNFSHTWFSLDSYDKNEFPKQGTQEAIQTSAEELYQDLMQLKAELVAKDEATELFAQEKNIGNLKGIFGNVFQSVFGQDAYPSVEEKAAHLLYFIIKNHPFNDGNKRSGAFSFIWLLQKAGYQFRDKISPETLTTLTILIAESKPSDKDKMIGIVKLVLSVEP</sequence>
<dbReference type="eggNOG" id="COG3943">
    <property type="taxonomic scope" value="Bacteria"/>
</dbReference>
<dbReference type="Pfam" id="PF02661">
    <property type="entry name" value="Fic"/>
    <property type="match status" value="1"/>
</dbReference>
<reference evidence="4" key="1">
    <citation type="submission" date="2005-08" db="EMBL/GenBank/DDBJ databases">
        <title>Complete sequence of Chlorobium chlorochromatii CaD3.</title>
        <authorList>
            <person name="Copeland A."/>
            <person name="Lucas S."/>
            <person name="Lapidus A."/>
            <person name="Barry K."/>
            <person name="Detter J.C."/>
            <person name="Glavina T."/>
            <person name="Hammon N."/>
            <person name="Israni S."/>
            <person name="Pitluck S."/>
            <person name="Bryant D."/>
            <person name="Schmutz J."/>
            <person name="Larimer F."/>
            <person name="Land M."/>
            <person name="Kyrpides N."/>
            <person name="Ivanova N."/>
            <person name="Richardson P."/>
        </authorList>
    </citation>
    <scope>NUCLEOTIDE SEQUENCE [LARGE SCALE GENOMIC DNA]</scope>
    <source>
        <strain evidence="4">CaD3</strain>
    </source>
</reference>
<dbReference type="PANTHER" id="PTHR35810">
    <property type="entry name" value="CYTOPLASMIC PROTEIN-RELATED"/>
    <property type="match status" value="1"/>
</dbReference>
<dbReference type="NCBIfam" id="TIGR01550">
    <property type="entry name" value="DOC_P1"/>
    <property type="match status" value="1"/>
</dbReference>
<dbReference type="STRING" id="340177.Cag_1469"/>
<dbReference type="PROSITE" id="PS51750">
    <property type="entry name" value="BRO_N"/>
    <property type="match status" value="1"/>
</dbReference>
<dbReference type="PROSITE" id="PS51459">
    <property type="entry name" value="FIDO"/>
    <property type="match status" value="1"/>
</dbReference>
<dbReference type="InterPro" id="IPR053737">
    <property type="entry name" value="Type_II_TA_Toxin"/>
</dbReference>
<dbReference type="Pfam" id="PF13310">
    <property type="entry name" value="Virulence_RhuM"/>
    <property type="match status" value="1"/>
</dbReference>
<dbReference type="SUPFAM" id="SSF140931">
    <property type="entry name" value="Fic-like"/>
    <property type="match status" value="1"/>
</dbReference>
<dbReference type="InterPro" id="IPR036597">
    <property type="entry name" value="Fido-like_dom_sf"/>
</dbReference>
<feature type="domain" description="Bro-N" evidence="3">
    <location>
        <begin position="6"/>
        <end position="123"/>
    </location>
</feature>
<feature type="coiled-coil region" evidence="1">
    <location>
        <begin position="188"/>
        <end position="215"/>
    </location>
</feature>
<feature type="domain" description="Fido" evidence="2">
    <location>
        <begin position="186"/>
        <end position="324"/>
    </location>
</feature>
<evidence type="ECO:0000256" key="1">
    <source>
        <dbReference type="SAM" id="Coils"/>
    </source>
</evidence>
<gene>
    <name evidence="4" type="ordered locus">Cag_1469</name>
</gene>
<dbReference type="OrthoDB" id="9802752at2"/>
<dbReference type="InterPro" id="IPR003497">
    <property type="entry name" value="BRO_N_domain"/>
</dbReference>
<evidence type="ECO:0000259" key="2">
    <source>
        <dbReference type="PROSITE" id="PS51459"/>
    </source>
</evidence>
<dbReference type="GO" id="GO:0016301">
    <property type="term" value="F:kinase activity"/>
    <property type="evidence" value="ECO:0007669"/>
    <property type="project" value="InterPro"/>
</dbReference>
<name>Q3AQK0_CHLCH</name>
<protein>
    <submittedName>
        <fullName evidence="4">Death-on-curing protein</fullName>
    </submittedName>
</protein>
<evidence type="ECO:0000259" key="3">
    <source>
        <dbReference type="PROSITE" id="PS51750"/>
    </source>
</evidence>
<dbReference type="eggNOG" id="COG3654">
    <property type="taxonomic scope" value="Bacteria"/>
</dbReference>
<dbReference type="InterPro" id="IPR011204">
    <property type="entry name" value="Virulence_RhuM-like"/>
</dbReference>
<evidence type="ECO:0000313" key="4">
    <source>
        <dbReference type="EMBL" id="ABB28725.1"/>
    </source>
</evidence>
<accession>Q3AQK0</accession>
<dbReference type="InterPro" id="IPR003812">
    <property type="entry name" value="Fido"/>
</dbReference>
<dbReference type="EMBL" id="CP000108">
    <property type="protein sequence ID" value="ABB28725.1"/>
    <property type="molecule type" value="Genomic_DNA"/>
</dbReference>